<dbReference type="PIRSF" id="PIRSF019549">
    <property type="entry name" value="Peptidase_A25"/>
    <property type="match status" value="1"/>
</dbReference>
<dbReference type="GO" id="GO:0009847">
    <property type="term" value="P:spore germination"/>
    <property type="evidence" value="ECO:0007669"/>
    <property type="project" value="UniProtKB-UniRule"/>
</dbReference>
<comment type="function">
    <text evidence="4">Initiates the rapid degradation of small, acid-soluble proteins during spore germination.</text>
</comment>
<dbReference type="Gene3D" id="3.40.50.1450">
    <property type="entry name" value="HybD-like"/>
    <property type="match status" value="1"/>
</dbReference>
<keyword evidence="7" id="KW-1185">Reference proteome</keyword>
<evidence type="ECO:0000256" key="1">
    <source>
        <dbReference type="ARBA" id="ARBA00022670"/>
    </source>
</evidence>
<keyword evidence="1 4" id="KW-0645">Protease</keyword>
<sequence>MVKQMRSIRTDMADESRAPGTGARMIQQQGVQDGIRVEQDGDEQVSITRVHVVSPLGEQNTGKPMGTYITMDMPGIRDRSRDLYEKTCKMLARELENLIRLNDNDTVLVVGLGNWNVTADSLGPRVASHILVTRHLHEYLPQEVDDGARPVCAIAPGVLGLTGIETGHIIKGVVDQIKPALVIAVDALASRNMNRVNASIQLANTGIAPGSGIGNKRIAIAQETLGVPVIAIGIPTVVDAATIVSDTIDLMIDGMMKQSPTDSALYNMLSNINRDEKYETILNILEPYSGNLVVTPKDTDEIVEYLSKLVANGINMALHKNIDTKDVDRFIQ</sequence>
<evidence type="ECO:0000313" key="7">
    <source>
        <dbReference type="Proteomes" id="UP000324781"/>
    </source>
</evidence>
<dbReference type="RefSeq" id="WP_243133287.1">
    <property type="nucleotide sequence ID" value="NZ_DAONMB010000121.1"/>
</dbReference>
<dbReference type="HAMAP" id="MF_00626">
    <property type="entry name" value="Germination_prot"/>
    <property type="match status" value="1"/>
</dbReference>
<comment type="similarity">
    <text evidence="4">Belongs to the peptidase A25 family.</text>
</comment>
<organism evidence="6 7">
    <name type="scientific">Thermoclostridium caenicola</name>
    <dbReference type="NCBI Taxonomy" id="659425"/>
    <lineage>
        <taxon>Bacteria</taxon>
        <taxon>Bacillati</taxon>
        <taxon>Bacillota</taxon>
        <taxon>Clostridia</taxon>
        <taxon>Eubacteriales</taxon>
        <taxon>Oscillospiraceae</taxon>
        <taxon>Thermoclostridium</taxon>
    </lineage>
</organism>
<comment type="PTM">
    <text evidence="4">Autoproteolytically processed. The inactive tetrameric zymogen termed p46 autoprocesses to a smaller form termed p41, which is active only during spore germination.</text>
</comment>
<dbReference type="SUPFAM" id="SSF53163">
    <property type="entry name" value="HybD-like"/>
    <property type="match status" value="1"/>
</dbReference>
<name>A0A1M6K8U6_9FIRM</name>
<dbReference type="EC" id="3.4.24.78" evidence="4"/>
<comment type="catalytic activity">
    <reaction evidence="4">
        <text>Endopeptidase action with P4 Glu or Asp, P1 preferably Glu &gt; Asp, P1' hydrophobic and P2' Ala.</text>
        <dbReference type="EC" id="3.4.24.78"/>
    </reaction>
</comment>
<keyword evidence="3 4" id="KW-0865">Zymogen</keyword>
<dbReference type="Pfam" id="PF03418">
    <property type="entry name" value="Peptidase_A25"/>
    <property type="match status" value="2"/>
</dbReference>
<proteinExistence type="inferred from homology"/>
<dbReference type="InterPro" id="IPR023430">
    <property type="entry name" value="Pept_HybD-like_dom_sf"/>
</dbReference>
<evidence type="ECO:0000256" key="3">
    <source>
        <dbReference type="ARBA" id="ARBA00023145"/>
    </source>
</evidence>
<gene>
    <name evidence="4" type="primary">gpr</name>
    <name evidence="6" type="ORF">SAMN05444373_10712</name>
</gene>
<accession>A0A1M6K8U6</accession>
<protein>
    <recommendedName>
        <fullName evidence="4">Germination protease</fullName>
        <ecNumber evidence="4">3.4.24.78</ecNumber>
    </recommendedName>
    <alternativeName>
        <fullName evidence="4">GPR endopeptidase</fullName>
    </alternativeName>
    <alternativeName>
        <fullName evidence="4">Germination proteinase</fullName>
    </alternativeName>
    <alternativeName>
        <fullName evidence="4">Spore protease</fullName>
    </alternativeName>
</protein>
<dbReference type="GO" id="GO:0004222">
    <property type="term" value="F:metalloendopeptidase activity"/>
    <property type="evidence" value="ECO:0007669"/>
    <property type="project" value="UniProtKB-UniRule"/>
</dbReference>
<dbReference type="InterPro" id="IPR005080">
    <property type="entry name" value="Peptidase_A25"/>
</dbReference>
<feature type="chain" id="PRO_5023303774" description="Germination protease" evidence="4">
    <location>
        <begin position="12"/>
        <end position="332"/>
    </location>
</feature>
<dbReference type="NCBIfam" id="TIGR01441">
    <property type="entry name" value="GPR"/>
    <property type="match status" value="1"/>
</dbReference>
<feature type="compositionally biased region" description="Basic and acidic residues" evidence="5">
    <location>
        <begin position="8"/>
        <end position="17"/>
    </location>
</feature>
<evidence type="ECO:0000256" key="2">
    <source>
        <dbReference type="ARBA" id="ARBA00022801"/>
    </source>
</evidence>
<evidence type="ECO:0000256" key="5">
    <source>
        <dbReference type="SAM" id="MobiDB-lite"/>
    </source>
</evidence>
<evidence type="ECO:0000256" key="4">
    <source>
        <dbReference type="HAMAP-Rule" id="MF_00626"/>
    </source>
</evidence>
<dbReference type="AlphaFoldDB" id="A0A1M6K8U6"/>
<comment type="subunit">
    <text evidence="4">Homotetramer.</text>
</comment>
<dbReference type="GO" id="GO:0006508">
    <property type="term" value="P:proteolysis"/>
    <property type="evidence" value="ECO:0007669"/>
    <property type="project" value="UniProtKB-UniRule"/>
</dbReference>
<feature type="region of interest" description="Disordered" evidence="5">
    <location>
        <begin position="1"/>
        <end position="31"/>
    </location>
</feature>
<evidence type="ECO:0000313" key="6">
    <source>
        <dbReference type="EMBL" id="SHJ55401.1"/>
    </source>
</evidence>
<feature type="propeptide" id="PRO_5009990215" evidence="4">
    <location>
        <begin position="1"/>
        <end position="11"/>
    </location>
</feature>
<dbReference type="EMBL" id="FQZP01000071">
    <property type="protein sequence ID" value="SHJ55401.1"/>
    <property type="molecule type" value="Genomic_DNA"/>
</dbReference>
<keyword evidence="2 4" id="KW-0378">Hydrolase</keyword>
<reference evidence="6 7" key="1">
    <citation type="submission" date="2016-11" db="EMBL/GenBank/DDBJ databases">
        <authorList>
            <person name="Varghese N."/>
            <person name="Submissions S."/>
        </authorList>
    </citation>
    <scope>NUCLEOTIDE SEQUENCE [LARGE SCALE GENOMIC DNA]</scope>
    <source>
        <strain evidence="6 7">DSM 19027</strain>
    </source>
</reference>
<dbReference type="Proteomes" id="UP000324781">
    <property type="component" value="Unassembled WGS sequence"/>
</dbReference>